<dbReference type="CDD" id="cd00296">
    <property type="entry name" value="SIR2"/>
    <property type="match status" value="1"/>
</dbReference>
<comment type="caution">
    <text evidence="1">The sequence shown here is derived from an EMBL/GenBank/DDBJ whole genome shotgun (WGS) entry which is preliminary data.</text>
</comment>
<gene>
    <name evidence="1" type="ORF">H9746_09660</name>
</gene>
<organism evidence="1 2">
    <name type="scientific">Candidatus Butyricicoccus avistercoris</name>
    <dbReference type="NCBI Taxonomy" id="2838518"/>
    <lineage>
        <taxon>Bacteria</taxon>
        <taxon>Bacillati</taxon>
        <taxon>Bacillota</taxon>
        <taxon>Clostridia</taxon>
        <taxon>Eubacteriales</taxon>
        <taxon>Butyricicoccaceae</taxon>
        <taxon>Butyricicoccus</taxon>
    </lineage>
</organism>
<dbReference type="InterPro" id="IPR011990">
    <property type="entry name" value="TPR-like_helical_dom_sf"/>
</dbReference>
<evidence type="ECO:0000313" key="1">
    <source>
        <dbReference type="EMBL" id="HIV63084.1"/>
    </source>
</evidence>
<accession>A0A9D1PK98</accession>
<dbReference type="Pfam" id="PF13289">
    <property type="entry name" value="SIR2_2"/>
    <property type="match status" value="1"/>
</dbReference>
<reference evidence="1" key="1">
    <citation type="journal article" date="2021" name="PeerJ">
        <title>Extensive microbial diversity within the chicken gut microbiome revealed by metagenomics and culture.</title>
        <authorList>
            <person name="Gilroy R."/>
            <person name="Ravi A."/>
            <person name="Getino M."/>
            <person name="Pursley I."/>
            <person name="Horton D.L."/>
            <person name="Alikhan N.F."/>
            <person name="Baker D."/>
            <person name="Gharbi K."/>
            <person name="Hall N."/>
            <person name="Watson M."/>
            <person name="Adriaenssens E.M."/>
            <person name="Foster-Nyarko E."/>
            <person name="Jarju S."/>
            <person name="Secka A."/>
            <person name="Antonio M."/>
            <person name="Oren A."/>
            <person name="Chaudhuri R.R."/>
            <person name="La Ragione R."/>
            <person name="Hildebrand F."/>
            <person name="Pallen M.J."/>
        </authorList>
    </citation>
    <scope>NUCLEOTIDE SEQUENCE</scope>
    <source>
        <strain evidence="1">CHK193-4272</strain>
    </source>
</reference>
<dbReference type="SUPFAM" id="SSF48452">
    <property type="entry name" value="TPR-like"/>
    <property type="match status" value="3"/>
</dbReference>
<protein>
    <submittedName>
        <fullName evidence="1">SIR2 family protein</fullName>
    </submittedName>
</protein>
<proteinExistence type="predicted"/>
<evidence type="ECO:0000313" key="2">
    <source>
        <dbReference type="Proteomes" id="UP000886808"/>
    </source>
</evidence>
<dbReference type="EMBL" id="DXIE01000057">
    <property type="protein sequence ID" value="HIV63084.1"/>
    <property type="molecule type" value="Genomic_DNA"/>
</dbReference>
<sequence length="962" mass="109888">MVKSIQQYVIVAGAGISAKPPSNLPSWWEYNKKLIAQIKKEALTLCPEAEKILECINVENKLPVQCISQVIVSQGAGESYFPLLELLNSKTPNDNHFALAELAWQGKLKAIVTTNFDSLIETAFRKKSIPLYVTVHKEDYYEASQIKTCRLFKIHGSVYDSTSMIDTISQKMLGLSNEKRFVLENVLGNSEIFVIGFSGTDLDFDLDYIPFSKALNQGSKLTWVIRPNSEVNPNIMQLQKQYPDNVHVCEMELSDFFSSLNINIQESQEVLTLDTDTKLDKRIEELFSSPHIGAHGCVGYCLTLLRMIGDTEGAKKLASIYEQKINWSSLDVLSVMGINALAMQKMFSKDWKGAVRVYNAVIQCHLALDQISKSLRAYTTPEQCQAQQLETCRNLTSTYINLATAYYYMAVVDHADTLSDAKKYLEQAKEQVQEKPEIAQHSLIFFGLARVEYQQTKDIDQYIDKLHVCQQFAQKERKLDTLVEIMLEECKIHMQIGEYPLAHMLLTDVKIRLKNVGSSMLESIWEKLHSEYQLRTGVHAKLVTDDVLSTLTRYADEIERKIIIIYEAKKIKSEQISSLFYQLGLKYLSKGAWKRTWDLAQCCNTTAYTDMQKVDALYILGCSELELARYSEAIISFEHILNMGTGINDLKLGWAHSELCRIFIRNNDISKAIRHFEDSFDILLNLGDMEQLTESAASCIMELFSNNYIKQAEKAATHLLSVIDNTNAANFRKYLEHLRLTYNQNEIENIKHQSPQFIATNALSLYDNGHTDKAWNYMRLAHKKYEECNNIDGVGRCENNMAVWCLIERQYNDAAQHFKKAMDIKFSLGDMGGAVVQLSSLLQLYIFETDDFEQAGKLAHFAEQNMPLYDNTKEKYLLHYVLFFYYFHVRDYATALIHGHKAEGGLPYLSSVNPDYVDKLQLMIKEVENTFSNKPSVNELDAFDSQMLEAQRLGNSGKIEIV</sequence>
<dbReference type="Gene3D" id="1.25.40.10">
    <property type="entry name" value="Tetratricopeptide repeat domain"/>
    <property type="match status" value="2"/>
</dbReference>
<dbReference type="SUPFAM" id="SSF52467">
    <property type="entry name" value="DHS-like NAD/FAD-binding domain"/>
    <property type="match status" value="1"/>
</dbReference>
<dbReference type="AlphaFoldDB" id="A0A9D1PK98"/>
<dbReference type="Gene3D" id="3.40.50.1220">
    <property type="entry name" value="TPP-binding domain"/>
    <property type="match status" value="1"/>
</dbReference>
<dbReference type="InterPro" id="IPR029035">
    <property type="entry name" value="DHS-like_NAD/FAD-binding_dom"/>
</dbReference>
<name>A0A9D1PK98_9FIRM</name>
<reference evidence="1" key="2">
    <citation type="submission" date="2021-04" db="EMBL/GenBank/DDBJ databases">
        <authorList>
            <person name="Gilroy R."/>
        </authorList>
    </citation>
    <scope>NUCLEOTIDE SEQUENCE</scope>
    <source>
        <strain evidence="1">CHK193-4272</strain>
    </source>
</reference>
<dbReference type="Proteomes" id="UP000886808">
    <property type="component" value="Unassembled WGS sequence"/>
</dbReference>